<dbReference type="GO" id="GO:0061630">
    <property type="term" value="F:ubiquitin protein ligase activity"/>
    <property type="evidence" value="ECO:0007669"/>
    <property type="project" value="UniProtKB-UniRule"/>
</dbReference>
<dbReference type="SMART" id="SM00396">
    <property type="entry name" value="ZnF_UBR1"/>
    <property type="match status" value="1"/>
</dbReference>
<dbReference type="STRING" id="109280.ENSHCOP00000015427"/>
<dbReference type="Ensembl" id="ENSHCOT00000028065.1">
    <property type="protein sequence ID" value="ENSHCOP00000015427.1"/>
    <property type="gene ID" value="ENSHCOG00000019104.1"/>
</dbReference>
<name>A0A3Q2YPT3_HIPCM</name>
<feature type="zinc finger region" description="UBR-type" evidence="10">
    <location>
        <begin position="81"/>
        <end position="152"/>
    </location>
</feature>
<evidence type="ECO:0000259" key="13">
    <source>
        <dbReference type="PROSITE" id="PS50089"/>
    </source>
</evidence>
<feature type="region of interest" description="Disordered" evidence="12">
    <location>
        <begin position="1058"/>
        <end position="1088"/>
    </location>
</feature>
<comment type="function">
    <text evidence="11">Ubiquitin ligase protein which is a component of the N-end rule pathway. Recognizes and binds to proteins bearing specific N-terminal residues that are destabilizing according to the N-end rule, leading to their ubiquitination and subsequent degradation.</text>
</comment>
<dbReference type="UniPathway" id="UPA00143"/>
<dbReference type="GO" id="GO:0071596">
    <property type="term" value="P:ubiquitin-dependent protein catabolic process via the N-end rule pathway"/>
    <property type="evidence" value="ECO:0007669"/>
    <property type="project" value="UniProtKB-UniRule"/>
</dbReference>
<dbReference type="Pfam" id="PF18995">
    <property type="entry name" value="PRT6_C"/>
    <property type="match status" value="1"/>
</dbReference>
<dbReference type="InterPro" id="IPR039164">
    <property type="entry name" value="UBR1-like"/>
</dbReference>
<dbReference type="PROSITE" id="PS50089">
    <property type="entry name" value="ZF_RING_2"/>
    <property type="match status" value="1"/>
</dbReference>
<dbReference type="EC" id="2.3.2.27" evidence="11"/>
<keyword evidence="16" id="KW-1185">Reference proteome</keyword>
<protein>
    <recommendedName>
        <fullName evidence="11">E3 ubiquitin-protein ligase</fullName>
        <ecNumber evidence="11">2.3.2.27</ecNumber>
    </recommendedName>
</protein>
<dbReference type="GO" id="GO:0016567">
    <property type="term" value="P:protein ubiquitination"/>
    <property type="evidence" value="ECO:0007669"/>
    <property type="project" value="UniProtKB-UniRule"/>
</dbReference>
<evidence type="ECO:0000259" key="14">
    <source>
        <dbReference type="PROSITE" id="PS51157"/>
    </source>
</evidence>
<dbReference type="InterPro" id="IPR001841">
    <property type="entry name" value="Znf_RING"/>
</dbReference>
<dbReference type="Pfam" id="PF02207">
    <property type="entry name" value="zf-UBR"/>
    <property type="match status" value="1"/>
</dbReference>
<evidence type="ECO:0000256" key="11">
    <source>
        <dbReference type="RuleBase" id="RU366018"/>
    </source>
</evidence>
<feature type="compositionally biased region" description="Basic and acidic residues" evidence="12">
    <location>
        <begin position="1071"/>
        <end position="1088"/>
    </location>
</feature>
<dbReference type="FunFam" id="2.10.110.30:FF:000002">
    <property type="entry name" value="Putative e3 ubiquitin-protein ligase ubr3"/>
    <property type="match status" value="1"/>
</dbReference>
<evidence type="ECO:0000256" key="10">
    <source>
        <dbReference type="PROSITE-ProRule" id="PRU00508"/>
    </source>
</evidence>
<evidence type="ECO:0000256" key="5">
    <source>
        <dbReference type="ARBA" id="ARBA00022771"/>
    </source>
</evidence>
<proteinExistence type="inferred from homology"/>
<evidence type="ECO:0000256" key="7">
    <source>
        <dbReference type="ARBA" id="ARBA00022833"/>
    </source>
</evidence>
<dbReference type="Proteomes" id="UP000264820">
    <property type="component" value="Unplaced"/>
</dbReference>
<evidence type="ECO:0000256" key="3">
    <source>
        <dbReference type="ARBA" id="ARBA00022679"/>
    </source>
</evidence>
<dbReference type="CDD" id="cd19673">
    <property type="entry name" value="UBR-box_UBR3"/>
    <property type="match status" value="1"/>
</dbReference>
<accession>A0A3Q2YPT3</accession>
<dbReference type="InterPro" id="IPR003126">
    <property type="entry name" value="Znf_UBR"/>
</dbReference>
<sequence>MMAASLLRRDKKATAAHLKADLKRTDNTAAVRQIHELLDDVLNPEKPATDTEALDWCKCLIAGGEAFEEFCKTVRSYDNATLCGLVWTANFVAYRCRTCGISPCMSLCAECFNNGDHTSHDFNMFRSQAGGACDCGDSNVMRESGFCRRHRLRTGENIPSIPRDLLLMSELVLPRFILSVIQYLRDGYTEPDSSTERDLQKVLQQLEPQISFLEELTKMGAAMRTVLTKILTNQQTFKELSMGQEDNLFAKKNYDKYLAALKNSGLVSVEDKHQSSGDVGAEGGADTLLACQLDLSDLYSEEDQDAGQSVGQRKRVKLSSSTKDLSIIECLKHKCFLEELLFWTIKYEFPQKKVTFLLNMLPDQDYKITFTKTFVQHYAFIMKTLMKSHESDTMSNRIVHISVQLFSNEELARHVTEECQLLDIMVTVLLYMMESCLIKSELQDEENSRHVVVNCSEALLKNNTYWPLVSDFINILSHQSVAKKFLEDHSLLMLWMSFVSFFQGMNLNKRELNEHVEFESQTYYAAFAAELEACAQPMWGLLTHCKVKETQEYTKTVVRYCLETLQIWFDAISFNDEPLPNQVTFHLPLHRYYAMFLSKAVKCQGLDLDSLLPDQEMLMKIMVHPLQIQACLSEIHSNMWVRNGLQIKGQAMTYVQSHFCNSMIDPDIYLLQVRTNHEIYCSYVFKVVDLLTMASQHQNAVLDSEQERPMLEGALTFLVILTSLRIHLGKWSTLLHVLKWKQVMREIQSCHFRSSCSKAHFVPFSQTAEVWENEFDPIMVVLRTVYRRDVQSAMDRYSAFLKQSGIHTGNPWPPYKERTPLHPCYKGLIQLLHCKTLHIVIFTLLYKIWMDHQNMSEHVLCMVLYLIELGLDNQVQDSKEDEVKCGVGEHCHDSWFPGTNLISNLHHVINFVRVRVPETAPEVKREAPPSTSSEASSYAQVFSLVAERRRKFQEIINRSSSEASMVVRPKSSSTRWVPPGTPPQLVTEILEIRESMLSLLVKLHQKLSSKQNSLSESWLDSMDMSRHAHGDGITAIERILTKAATRSCQIKRSIRDICGKVHPPVPPKKNSPTDKKAMDKEERRQRARERQQKLLAEFASRQKSFMETAMDVESPETEAAMDLGTSEMMESEVLYDCVICGQSGPSTEDRPAGLVVLLQASSVLGHRCKSGEAKNLPTSDEEHIYSADTCAVAHDVRLTLLQRFFKDSSCLQSVSIGWDGGVYVQTCGHTLHIDCHKSYMESLRNDQVLQGFSVDKGEFTCPLCRQFANSVLPCRPGRGSETGAWHSPANKKTSVLIKEVEALQDNLGLFPVSHTESNLSKEMESVIKDIKNTTQKKYMDYGKNPGSPDNDFLFMYSLARTNLELELVHRGGNLCCGGASAAAKRSCLNQLFHVLAMHMRLYSIDSAYNPWTKLTQLTQSRETDVVYVLFVAIAHVLGLCPPLRPVEHFTCVVKMLYNLQFIQALAALSTKLRPEERQAWSSSGAIKKARANAETSFEALLGHVISELSKCNNLYAVVVEDIMLSSSVWSPQSVEFSLQQYCLPFLRLACLLQHHLYGDDLTGCLEQEEFSSLAACLGLAPAPSVASNPANSASCLEWAVSAFDLVTHWCAEVKGLSQVQTEQSLTLLVQDPQWAPPRLLQLPDNYNIIFQYYHRKACAVCKKVPKDPALCLVCGAFVCLKGVCCKQQGICECVLHSQHCGAATGIFLLINASVIIIIRGHRFCLWGSVYLDAHGEEDRDLRRGKPLFLCEERYRVLEQQWVSHTFDHINKRWGPHYNGL</sequence>
<dbReference type="GO" id="GO:0008270">
    <property type="term" value="F:zinc ion binding"/>
    <property type="evidence" value="ECO:0007669"/>
    <property type="project" value="UniProtKB-UniRule"/>
</dbReference>
<evidence type="ECO:0000313" key="15">
    <source>
        <dbReference type="Ensembl" id="ENSHCOP00000015427.1"/>
    </source>
</evidence>
<dbReference type="InterPro" id="IPR044046">
    <property type="entry name" value="E3_ligase_UBR-like_C"/>
</dbReference>
<evidence type="ECO:0000256" key="8">
    <source>
        <dbReference type="ARBA" id="ARBA00046341"/>
    </source>
</evidence>
<keyword evidence="4 11" id="KW-0479">Metal-binding</keyword>
<dbReference type="GO" id="GO:0005737">
    <property type="term" value="C:cytoplasm"/>
    <property type="evidence" value="ECO:0007669"/>
    <property type="project" value="TreeGrafter"/>
</dbReference>
<keyword evidence="7 11" id="KW-0862">Zinc</keyword>
<dbReference type="CDD" id="cd16483">
    <property type="entry name" value="RING-H2_UBR3"/>
    <property type="match status" value="1"/>
</dbReference>
<reference evidence="15" key="1">
    <citation type="submission" date="2025-08" db="UniProtKB">
        <authorList>
            <consortium name="Ensembl"/>
        </authorList>
    </citation>
    <scope>IDENTIFICATION</scope>
</reference>
<reference evidence="15" key="2">
    <citation type="submission" date="2025-09" db="UniProtKB">
        <authorList>
            <consortium name="Ensembl"/>
        </authorList>
    </citation>
    <scope>IDENTIFICATION</scope>
</reference>
<keyword evidence="5 9" id="KW-0863">Zinc-finger</keyword>
<organism evidence="15 16">
    <name type="scientific">Hippocampus comes</name>
    <name type="common">Tiger tail seahorse</name>
    <dbReference type="NCBI Taxonomy" id="109280"/>
    <lineage>
        <taxon>Eukaryota</taxon>
        <taxon>Metazoa</taxon>
        <taxon>Chordata</taxon>
        <taxon>Craniata</taxon>
        <taxon>Vertebrata</taxon>
        <taxon>Euteleostomi</taxon>
        <taxon>Actinopterygii</taxon>
        <taxon>Neopterygii</taxon>
        <taxon>Teleostei</taxon>
        <taxon>Neoteleostei</taxon>
        <taxon>Acanthomorphata</taxon>
        <taxon>Syngnathiaria</taxon>
        <taxon>Syngnathiformes</taxon>
        <taxon>Syngnathoidei</taxon>
        <taxon>Syngnathidae</taxon>
        <taxon>Hippocampus</taxon>
    </lineage>
</organism>
<evidence type="ECO:0000256" key="4">
    <source>
        <dbReference type="ARBA" id="ARBA00022723"/>
    </source>
</evidence>
<dbReference type="OMA" id="LTRAWCT"/>
<dbReference type="PANTHER" id="PTHR21497:SF39">
    <property type="entry name" value="E3 UBIQUITIN-PROTEIN LIGASE UBR3"/>
    <property type="match status" value="1"/>
</dbReference>
<comment type="similarity">
    <text evidence="8 11">Belongs to the E3 ubiquitin-protein ligase UBR1-like family.</text>
</comment>
<evidence type="ECO:0000256" key="2">
    <source>
        <dbReference type="ARBA" id="ARBA00004906"/>
    </source>
</evidence>
<evidence type="ECO:0000256" key="6">
    <source>
        <dbReference type="ARBA" id="ARBA00022786"/>
    </source>
</evidence>
<dbReference type="GeneTree" id="ENSGT00950000183075"/>
<evidence type="ECO:0000256" key="1">
    <source>
        <dbReference type="ARBA" id="ARBA00000900"/>
    </source>
</evidence>
<comment type="pathway">
    <text evidence="2 11">Protein modification; protein ubiquitination.</text>
</comment>
<dbReference type="Gene3D" id="2.10.110.30">
    <property type="match status" value="1"/>
</dbReference>
<comment type="catalytic activity">
    <reaction evidence="1 11">
        <text>S-ubiquitinyl-[E2 ubiquitin-conjugating enzyme]-L-cysteine + [acceptor protein]-L-lysine = [E2 ubiquitin-conjugating enzyme]-L-cysteine + N(6)-ubiquitinyl-[acceptor protein]-L-lysine.</text>
        <dbReference type="EC" id="2.3.2.27"/>
    </reaction>
</comment>
<dbReference type="GO" id="GO:0048592">
    <property type="term" value="P:eye morphogenesis"/>
    <property type="evidence" value="ECO:0007669"/>
    <property type="project" value="Ensembl"/>
</dbReference>
<keyword evidence="3 11" id="KW-0808">Transferase</keyword>
<dbReference type="SUPFAM" id="SSF57850">
    <property type="entry name" value="RING/U-box"/>
    <property type="match status" value="1"/>
</dbReference>
<keyword evidence="6 11" id="KW-0833">Ubl conjugation pathway</keyword>
<dbReference type="GO" id="GO:0000151">
    <property type="term" value="C:ubiquitin ligase complex"/>
    <property type="evidence" value="ECO:0007669"/>
    <property type="project" value="TreeGrafter"/>
</dbReference>
<evidence type="ECO:0000313" key="16">
    <source>
        <dbReference type="Proteomes" id="UP000264820"/>
    </source>
</evidence>
<evidence type="ECO:0000256" key="9">
    <source>
        <dbReference type="PROSITE-ProRule" id="PRU00175"/>
    </source>
</evidence>
<feature type="domain" description="UBR-type" evidence="14">
    <location>
        <begin position="81"/>
        <end position="152"/>
    </location>
</feature>
<feature type="domain" description="RING-type" evidence="13">
    <location>
        <begin position="1210"/>
        <end position="1265"/>
    </location>
</feature>
<evidence type="ECO:0000256" key="12">
    <source>
        <dbReference type="SAM" id="MobiDB-lite"/>
    </source>
</evidence>
<dbReference type="PANTHER" id="PTHR21497">
    <property type="entry name" value="UBIQUITIN LIGASE E3 ALPHA-RELATED"/>
    <property type="match status" value="1"/>
</dbReference>
<dbReference type="PROSITE" id="PS51157">
    <property type="entry name" value="ZF_UBR"/>
    <property type="match status" value="1"/>
</dbReference>